<keyword evidence="2" id="KW-1185">Reference proteome</keyword>
<organism evidence="1 2">
    <name type="scientific">Bacillus phage Shbh1</name>
    <dbReference type="NCBI Taxonomy" id="1796992"/>
    <lineage>
        <taxon>Viruses</taxon>
        <taxon>Duplodnaviria</taxon>
        <taxon>Heunggongvirae</taxon>
        <taxon>Uroviricota</taxon>
        <taxon>Caudoviricetes</taxon>
        <taxon>Herelleviridae</taxon>
        <taxon>Bastillevirinae</taxon>
        <taxon>Shalavirus</taxon>
        <taxon>Shalavirus Shbh1</taxon>
    </lineage>
</organism>
<dbReference type="GeneID" id="28799515"/>
<evidence type="ECO:0000313" key="1">
    <source>
        <dbReference type="EMBL" id="AMQ66630.1"/>
    </source>
</evidence>
<proteinExistence type="predicted"/>
<sequence>MGANKDRLRWYLMTSRNLQEASDKALEDKLADIGEETITVAEVANFVEDLVTELTNYTDLVIDQSTALMECRIIELVECLPLDVKTRIFDRFDEAEDDLFDGISNENKTDNKGE</sequence>
<dbReference type="EMBL" id="KU640380">
    <property type="protein sequence ID" value="AMQ66630.1"/>
    <property type="molecule type" value="Genomic_DNA"/>
</dbReference>
<dbReference type="Proteomes" id="UP000201588">
    <property type="component" value="Segment"/>
</dbReference>
<name>A0A142F1H3_9CAUD</name>
<protein>
    <submittedName>
        <fullName evidence="1">Uncharacterized protein</fullName>
    </submittedName>
</protein>
<dbReference type="RefSeq" id="YP_009275320.1">
    <property type="nucleotide sequence ID" value="NC_030925.1"/>
</dbReference>
<reference evidence="1 2" key="1">
    <citation type="submission" date="2016-01" db="EMBL/GenBank/DDBJ databases">
        <title>Isolation and characterization of bacteriophages from East Africa Rift Valley soda lakes.</title>
        <authorList>
            <person name="van Zyl L.J."/>
            <person name="Nemavhulani S."/>
            <person name="Cowan D.A."/>
            <person name="Trindade M.I."/>
        </authorList>
    </citation>
    <scope>NUCLEOTIDE SEQUENCE [LARGE SCALE GENOMIC DNA]</scope>
</reference>
<evidence type="ECO:0000313" key="2">
    <source>
        <dbReference type="Proteomes" id="UP000201588"/>
    </source>
</evidence>
<dbReference type="KEGG" id="vg:28799515"/>
<accession>A0A142F1H3</accession>